<dbReference type="SUPFAM" id="SSF54171">
    <property type="entry name" value="DNA-binding domain"/>
    <property type="match status" value="1"/>
</dbReference>
<dbReference type="EnsemblPlants" id="AUR62038727-RA">
    <property type="protein sequence ID" value="AUR62038727-RA:cds"/>
    <property type="gene ID" value="AUR62038727"/>
</dbReference>
<evidence type="ECO:0000313" key="9">
    <source>
        <dbReference type="Proteomes" id="UP000596660"/>
    </source>
</evidence>
<keyword evidence="5" id="KW-0539">Nucleus</keyword>
<dbReference type="Proteomes" id="UP000596660">
    <property type="component" value="Unplaced"/>
</dbReference>
<dbReference type="CDD" id="cd00018">
    <property type="entry name" value="AP2"/>
    <property type="match status" value="1"/>
</dbReference>
<organism evidence="8 9">
    <name type="scientific">Chenopodium quinoa</name>
    <name type="common">Quinoa</name>
    <dbReference type="NCBI Taxonomy" id="63459"/>
    <lineage>
        <taxon>Eukaryota</taxon>
        <taxon>Viridiplantae</taxon>
        <taxon>Streptophyta</taxon>
        <taxon>Embryophyta</taxon>
        <taxon>Tracheophyta</taxon>
        <taxon>Spermatophyta</taxon>
        <taxon>Magnoliopsida</taxon>
        <taxon>eudicotyledons</taxon>
        <taxon>Gunneridae</taxon>
        <taxon>Pentapetalae</taxon>
        <taxon>Caryophyllales</taxon>
        <taxon>Chenopodiaceae</taxon>
        <taxon>Chenopodioideae</taxon>
        <taxon>Atripliceae</taxon>
        <taxon>Chenopodium</taxon>
    </lineage>
</organism>
<reference evidence="8" key="1">
    <citation type="journal article" date="2017" name="Nature">
        <title>The genome of Chenopodium quinoa.</title>
        <authorList>
            <person name="Jarvis D.E."/>
            <person name="Ho Y.S."/>
            <person name="Lightfoot D.J."/>
            <person name="Schmoeckel S.M."/>
            <person name="Li B."/>
            <person name="Borm T.J.A."/>
            <person name="Ohyanagi H."/>
            <person name="Mineta K."/>
            <person name="Michell C.T."/>
            <person name="Saber N."/>
            <person name="Kharbatia N.M."/>
            <person name="Rupper R.R."/>
            <person name="Sharp A.R."/>
            <person name="Dally N."/>
            <person name="Boughton B.A."/>
            <person name="Woo Y.H."/>
            <person name="Gao G."/>
            <person name="Schijlen E.G.W.M."/>
            <person name="Guo X."/>
            <person name="Momin A.A."/>
            <person name="Negrao S."/>
            <person name="Al-Babili S."/>
            <person name="Gehring C."/>
            <person name="Roessner U."/>
            <person name="Jung C."/>
            <person name="Murphy K."/>
            <person name="Arold S.T."/>
            <person name="Gojobori T."/>
            <person name="van der Linden C.G."/>
            <person name="van Loo E.N."/>
            <person name="Jellen E.N."/>
            <person name="Maughan P.J."/>
            <person name="Tester M."/>
        </authorList>
    </citation>
    <scope>NUCLEOTIDE SEQUENCE [LARGE SCALE GENOMIC DNA]</scope>
    <source>
        <strain evidence="8">cv. PI 614886</strain>
    </source>
</reference>
<proteinExistence type="predicted"/>
<dbReference type="SMART" id="SM00380">
    <property type="entry name" value="AP2"/>
    <property type="match status" value="1"/>
</dbReference>
<dbReference type="PANTHER" id="PTHR31194:SF202">
    <property type="entry name" value="ETHYLENE-RESPONSIVE TRANSCRIPTION FACTOR ERF070"/>
    <property type="match status" value="1"/>
</dbReference>
<keyword evidence="2" id="KW-0805">Transcription regulation</keyword>
<protein>
    <recommendedName>
        <fullName evidence="7">AP2/ERF domain-containing protein</fullName>
    </recommendedName>
</protein>
<dbReference type="RefSeq" id="XP_021729323.1">
    <property type="nucleotide sequence ID" value="XM_021873631.1"/>
</dbReference>
<keyword evidence="3" id="KW-0238">DNA-binding</keyword>
<evidence type="ECO:0000256" key="1">
    <source>
        <dbReference type="ARBA" id="ARBA00004123"/>
    </source>
</evidence>
<dbReference type="InterPro" id="IPR036955">
    <property type="entry name" value="AP2/ERF_dom_sf"/>
</dbReference>
<evidence type="ECO:0000256" key="3">
    <source>
        <dbReference type="ARBA" id="ARBA00023125"/>
    </source>
</evidence>
<dbReference type="InterPro" id="IPR016177">
    <property type="entry name" value="DNA-bd_dom_sf"/>
</dbReference>
<evidence type="ECO:0000256" key="2">
    <source>
        <dbReference type="ARBA" id="ARBA00023015"/>
    </source>
</evidence>
<dbReference type="OrthoDB" id="610645at2759"/>
<name>A0A803N193_CHEQI</name>
<dbReference type="GO" id="GO:0005634">
    <property type="term" value="C:nucleus"/>
    <property type="evidence" value="ECO:0007669"/>
    <property type="project" value="UniProtKB-SubCell"/>
</dbReference>
<dbReference type="KEGG" id="cqi:110696339"/>
<dbReference type="PANTHER" id="PTHR31194">
    <property type="entry name" value="SHN SHINE , DNA BINDING / TRANSCRIPTION FACTOR"/>
    <property type="match status" value="1"/>
</dbReference>
<dbReference type="InterPro" id="IPR001471">
    <property type="entry name" value="AP2/ERF_dom"/>
</dbReference>
<feature type="region of interest" description="Disordered" evidence="6">
    <location>
        <begin position="1"/>
        <end position="52"/>
    </location>
</feature>
<dbReference type="InterPro" id="IPR050913">
    <property type="entry name" value="AP2/ERF_ERF"/>
</dbReference>
<feature type="domain" description="AP2/ERF" evidence="7">
    <location>
        <begin position="104"/>
        <end position="144"/>
    </location>
</feature>
<dbReference type="Gene3D" id="3.30.730.10">
    <property type="entry name" value="AP2/ERF domain"/>
    <property type="match status" value="1"/>
</dbReference>
<evidence type="ECO:0000256" key="5">
    <source>
        <dbReference type="ARBA" id="ARBA00023242"/>
    </source>
</evidence>
<accession>A0A803N193</accession>
<dbReference type="PROSITE" id="PS51032">
    <property type="entry name" value="AP2_ERF"/>
    <property type="match status" value="1"/>
</dbReference>
<reference evidence="8" key="2">
    <citation type="submission" date="2021-03" db="UniProtKB">
        <authorList>
            <consortium name="EnsemblPlants"/>
        </authorList>
    </citation>
    <scope>IDENTIFICATION</scope>
</reference>
<dbReference type="Gramene" id="AUR62038727-RA">
    <property type="protein sequence ID" value="AUR62038727-RA:cds"/>
    <property type="gene ID" value="AUR62038727"/>
</dbReference>
<dbReference type="GO" id="GO:0003677">
    <property type="term" value="F:DNA binding"/>
    <property type="evidence" value="ECO:0007669"/>
    <property type="project" value="UniProtKB-KW"/>
</dbReference>
<gene>
    <name evidence="8" type="primary">LOC110696339</name>
</gene>
<evidence type="ECO:0000259" key="7">
    <source>
        <dbReference type="PROSITE" id="PS51032"/>
    </source>
</evidence>
<dbReference type="PIRSF" id="PIRSF038123">
    <property type="entry name" value="PTI6"/>
    <property type="match status" value="1"/>
</dbReference>
<keyword evidence="4" id="KW-0804">Transcription</keyword>
<evidence type="ECO:0000256" key="6">
    <source>
        <dbReference type="SAM" id="MobiDB-lite"/>
    </source>
</evidence>
<dbReference type="GO" id="GO:0003700">
    <property type="term" value="F:DNA-binding transcription factor activity"/>
    <property type="evidence" value="ECO:0007669"/>
    <property type="project" value="InterPro"/>
</dbReference>
<dbReference type="PRINTS" id="PR00367">
    <property type="entry name" value="ETHRSPELEMNT"/>
</dbReference>
<evidence type="ECO:0000313" key="8">
    <source>
        <dbReference type="EnsemblPlants" id="AUR62038727-RA:cds"/>
    </source>
</evidence>
<sequence length="144" mass="16883">MTSAKYSEHQSVTTKLLHLSSPYPSPKILNISVRDDDATNSSGDEDDRPTSRTRVVKHIFEIRFQITRTEIPTQPAFQVQDYPQPQTRIMRQYGKRVQNENTRKYRGFRQRPWGKYVAEIRYPEKRSAVWLGTFDTGIQPKKLP</sequence>
<dbReference type="AlphaFoldDB" id="A0A803N193"/>
<keyword evidence="9" id="KW-1185">Reference proteome</keyword>
<feature type="compositionally biased region" description="Polar residues" evidence="6">
    <location>
        <begin position="1"/>
        <end position="14"/>
    </location>
</feature>
<dbReference type="GeneID" id="110696339"/>
<comment type="subcellular location">
    <subcellularLocation>
        <location evidence="1">Nucleus</location>
    </subcellularLocation>
</comment>
<evidence type="ECO:0000256" key="4">
    <source>
        <dbReference type="ARBA" id="ARBA00023163"/>
    </source>
</evidence>